<dbReference type="PANTHER" id="PTHR38342:SF1">
    <property type="entry name" value="SLR5037 PROTEIN"/>
    <property type="match status" value="1"/>
</dbReference>
<evidence type="ECO:0000313" key="3">
    <source>
        <dbReference type="Proteomes" id="UP001169066"/>
    </source>
</evidence>
<reference evidence="2" key="1">
    <citation type="submission" date="2023-01" db="EMBL/GenBank/DDBJ databases">
        <title>Sulfurovum sp. XTW-4 genome assembly.</title>
        <authorList>
            <person name="Wang J."/>
        </authorList>
    </citation>
    <scope>NUCLEOTIDE SEQUENCE</scope>
    <source>
        <strain evidence="2">XTW-4</strain>
    </source>
</reference>
<comment type="caution">
    <text evidence="2">The sequence shown here is derived from an EMBL/GenBank/DDBJ whole genome shotgun (WGS) entry which is preliminary data.</text>
</comment>
<dbReference type="RefSeq" id="WP_289402106.1">
    <property type="nucleotide sequence ID" value="NZ_JAQIBC010000005.1"/>
</dbReference>
<dbReference type="Proteomes" id="UP001169066">
    <property type="component" value="Unassembled WGS sequence"/>
</dbReference>
<dbReference type="EMBL" id="JAQIBC010000005">
    <property type="protein sequence ID" value="MDM5264176.1"/>
    <property type="molecule type" value="Genomic_DNA"/>
</dbReference>
<gene>
    <name evidence="2" type="ORF">PF327_08220</name>
</gene>
<dbReference type="PANTHER" id="PTHR38342">
    <property type="entry name" value="SLR5037 PROTEIN"/>
    <property type="match status" value="1"/>
</dbReference>
<proteinExistence type="predicted"/>
<feature type="chain" id="PRO_5045958882" evidence="1">
    <location>
        <begin position="21"/>
        <end position="325"/>
    </location>
</feature>
<evidence type="ECO:0000256" key="1">
    <source>
        <dbReference type="SAM" id="SignalP"/>
    </source>
</evidence>
<dbReference type="Gene3D" id="3.30.310.70">
    <property type="entry name" value="TT1751-like domain"/>
    <property type="match status" value="2"/>
</dbReference>
<sequence length="325" mass="36035">MKLLVKGMLCASLIVSGVIAQETVKGAAQAPAAMKNTAPDIEVFTSENADGKITPASIEQAFKDAGFVISANRDMNGPFVKQFKESGFDIYNLFTLYKPDAVLELVKKYPNVGLFAPMSMSIYTKKGEKKISVSSLTVEAMAKIMKTPADDKTLHDLRALVKQTLKKAMPNGSFETLPYVQTEPKGELVTNYSMEMDPDEWEDQLEEFKMGFEGELAPNGFVIAGHNNLGDDFEESNYEAFDFYEVYSICKLPVIYTIAKTRPEAGAYAPCSLYLSKKKDEEEMKLGFPSVYNWMSSMAIESKEDIEVLENAQAGMRKILSGLTE</sequence>
<protein>
    <submittedName>
        <fullName evidence="2">DUF302 domain-containing protein</fullName>
    </submittedName>
</protein>
<organism evidence="2 3">
    <name type="scientific">Sulfurovum xiamenensis</name>
    <dbReference type="NCBI Taxonomy" id="3019066"/>
    <lineage>
        <taxon>Bacteria</taxon>
        <taxon>Pseudomonadati</taxon>
        <taxon>Campylobacterota</taxon>
        <taxon>Epsilonproteobacteria</taxon>
        <taxon>Campylobacterales</taxon>
        <taxon>Sulfurovaceae</taxon>
        <taxon>Sulfurovum</taxon>
    </lineage>
</organism>
<evidence type="ECO:0000313" key="2">
    <source>
        <dbReference type="EMBL" id="MDM5264176.1"/>
    </source>
</evidence>
<feature type="signal peptide" evidence="1">
    <location>
        <begin position="1"/>
        <end position="20"/>
    </location>
</feature>
<dbReference type="InterPro" id="IPR035923">
    <property type="entry name" value="TT1751-like_sf"/>
</dbReference>
<dbReference type="SUPFAM" id="SSF103247">
    <property type="entry name" value="TT1751-like"/>
    <property type="match status" value="2"/>
</dbReference>
<accession>A0ABT7QT22</accession>
<name>A0ABT7QT22_9BACT</name>
<keyword evidence="1" id="KW-0732">Signal</keyword>
<keyword evidence="3" id="KW-1185">Reference proteome</keyword>